<comment type="caution">
    <text evidence="5">The sequence shown here is derived from an EMBL/GenBank/DDBJ whole genome shotgun (WGS) entry which is preliminary data.</text>
</comment>
<dbReference type="Proteomes" id="UP000186804">
    <property type="component" value="Unassembled WGS sequence"/>
</dbReference>
<feature type="repeat" description="RCC1" evidence="3">
    <location>
        <begin position="1106"/>
        <end position="1191"/>
    </location>
</feature>
<dbReference type="SUPFAM" id="SSF50985">
    <property type="entry name" value="RCC1/BLIP-II"/>
    <property type="match status" value="2"/>
</dbReference>
<dbReference type="InterPro" id="IPR051553">
    <property type="entry name" value="Ran_GTPase-activating"/>
</dbReference>
<evidence type="ECO:0000313" key="6">
    <source>
        <dbReference type="Proteomes" id="UP000186804"/>
    </source>
</evidence>
<keyword evidence="2" id="KW-0677">Repeat</keyword>
<dbReference type="Pfam" id="PF25390">
    <property type="entry name" value="WD40_RLD"/>
    <property type="match status" value="1"/>
</dbReference>
<dbReference type="OrthoDB" id="10256179at2759"/>
<name>A0A1J4MQ80_9CRYT</name>
<keyword evidence="6" id="KW-1185">Reference proteome</keyword>
<gene>
    <name evidence="5" type="ORF">cand_027240</name>
</gene>
<dbReference type="GeneID" id="92366908"/>
<accession>A0A1J4MQ80</accession>
<dbReference type="InterPro" id="IPR009091">
    <property type="entry name" value="RCC1/BLIP-II"/>
</dbReference>
<feature type="domain" description="RCC1-like" evidence="4">
    <location>
        <begin position="893"/>
        <end position="1354"/>
    </location>
</feature>
<keyword evidence="1" id="KW-0344">Guanine-nucleotide releasing factor</keyword>
<dbReference type="PANTHER" id="PTHR45982">
    <property type="entry name" value="REGULATOR OF CHROMOSOME CONDENSATION"/>
    <property type="match status" value="1"/>
</dbReference>
<dbReference type="VEuPathDB" id="CryptoDB:cand_027240"/>
<evidence type="ECO:0000256" key="1">
    <source>
        <dbReference type="ARBA" id="ARBA00022658"/>
    </source>
</evidence>
<evidence type="ECO:0000256" key="3">
    <source>
        <dbReference type="PROSITE-ProRule" id="PRU00235"/>
    </source>
</evidence>
<evidence type="ECO:0000313" key="5">
    <source>
        <dbReference type="EMBL" id="OII76401.1"/>
    </source>
</evidence>
<dbReference type="InterPro" id="IPR000408">
    <property type="entry name" value="Reg_chr_condens"/>
</dbReference>
<protein>
    <submittedName>
        <fullName evidence="5">Regulator of chromosome condensation family protein</fullName>
    </submittedName>
</protein>
<dbReference type="EMBL" id="LRBS01000067">
    <property type="protein sequence ID" value="OII76401.1"/>
    <property type="molecule type" value="Genomic_DNA"/>
</dbReference>
<dbReference type="RefSeq" id="XP_067068247.1">
    <property type="nucleotide sequence ID" value="XM_067212952.1"/>
</dbReference>
<organism evidence="5 6">
    <name type="scientific">Cryptosporidium andersoni</name>
    <dbReference type="NCBI Taxonomy" id="117008"/>
    <lineage>
        <taxon>Eukaryota</taxon>
        <taxon>Sar</taxon>
        <taxon>Alveolata</taxon>
        <taxon>Apicomplexa</taxon>
        <taxon>Conoidasida</taxon>
        <taxon>Coccidia</taxon>
        <taxon>Eucoccidiorida</taxon>
        <taxon>Eimeriorina</taxon>
        <taxon>Cryptosporidiidae</taxon>
        <taxon>Cryptosporidium</taxon>
    </lineage>
</organism>
<reference evidence="5 6" key="1">
    <citation type="submission" date="2016-10" db="EMBL/GenBank/DDBJ databases">
        <title>Reductive evolution of mitochondrial metabolism and differential evolution of invasion-related proteins in Cryptosporidium.</title>
        <authorList>
            <person name="Liu S."/>
            <person name="Roellig D.M."/>
            <person name="Guo Y."/>
            <person name="Li N."/>
            <person name="Frace M.A."/>
            <person name="Tang K."/>
            <person name="Zhang L."/>
            <person name="Feng Y."/>
            <person name="Xiao L."/>
        </authorList>
    </citation>
    <scope>NUCLEOTIDE SEQUENCE [LARGE SCALE GENOMIC DNA]</scope>
    <source>
        <strain evidence="5">30847</strain>
    </source>
</reference>
<proteinExistence type="predicted"/>
<feature type="repeat" description="RCC1" evidence="3">
    <location>
        <begin position="1056"/>
        <end position="1105"/>
    </location>
</feature>
<sequence>MNQLRNLFRRVSIDEKCLDNKELGNQERRELTNDIEDICFIKPLHPFTFKIPQLYETLPEILSNLKKNQSEILHIGILECGTISSFFEDSWNKLFEELKKSIRNSQENENEWIKLISNAYLKRDWHRIWLVRCFMSMCWELYIKDILTLDKNRDYDYLMLPCYNYSCKKVEKIPIGELLCITANFLLDYLNPQIEIPLSTIRGVPILKKVLYYNKSKYWKTPPPFCVAKVALLENSIIKESNLENISKYIKAEIWISLNIDNPKIYWIENYNNTTLKLPTDKQTFASCIRVLRKDEIGIFRSPFEDYIYSTFTLRLLDWYLEDTLTINYGNYILECPIIVKNHKIGNSTNETSIEINYNISFSDSLSRRFLNGKIIYENNKLPHFIIKIIEKYRNISLPLTYQLLKSELREPENFTCCRHLLDAFQMILSTINSSELYYIHLEINVQTIIQYSEISLFYILRHLNEYKYLCDYKYKLLDDLYNFGFFVLSKLKTKQKHLFIQDIYIILVTDINIIKRLRILFYELLNLTKNWFEVPFVLIENDTILKSNPDEEFIYIITPSINKVQELIFYTFPGTLSVKSSPILMKLSLENYSFSINNKFKQINSIVYNDIFSFINGKTLIEDLGQLEICIWPEDSSFSLSSNSVSWLFESIDTQQILLSEDIGQFCYLIKSCLLILYFNYNTHENNRNLLNISVSSFRRWPQQIFLIDSKKIPKYYLIFGRYIEIIFKVDILGSIGYEDIIDILDYMVNKKYKTEERNVIQLCLNYVMSWIFIQIKNTDLIRHSNRNDEQLKLKDFIQSIYKIHRISRIELSNIKYQTLHHIIMEPVLWLPINPYEIGNKSNNKLAFFEKLIKFEIFNILFRLLISPIYANNIFKDDKFSITDERQSNYKLVSFGSNKLGYLGIGPPRISIFREIECKLYPNLYDINCIYKNMGIELDSSENEIQDIVLNLKIEEQIFKKISCGLNHIIVLCKDGSLLSWGSNLYGQCAHNTQNSNLNLNINYTNIENIHREIINEYNQMIPYPKKIYSISKLTEPVSIVTCGAFFTMILDSKGRVFTWGYGKDGCLGTGNLQSTSIPSLVSFNYPIKKISAGMFHCSAIDINCRLYIWGSNEAGQVGLALRETEDELPIIKIPQEICIEFVIEKVESPMEVRNIVILYHHTYNFDRTKIIKWSDISLGEAHSVGLDTDGLVWVWGQNNFNQLSSIPNLISPKLILRYIDSFKKDKFFSLNSKEKIVEFPIPLAEFILPSIKLFDHQKITKVICGSTTSCAIDEQGKLWMWGLVHSGIIENSINEEEYDISNISKVMYKEIPLPKKVFKNILIEDKTIKLLKFGQGTNNLIIVTGKERCYIWLNTNVSKKFKKSLFDSVIYNENYGCLTIDCNKNWTILDVSTVSDSIIMIMKKNKP</sequence>
<dbReference type="Gene3D" id="2.130.10.30">
    <property type="entry name" value="Regulator of chromosome condensation 1/beta-lactamase-inhibitor protein II"/>
    <property type="match status" value="2"/>
</dbReference>
<evidence type="ECO:0000259" key="4">
    <source>
        <dbReference type="Pfam" id="PF25390"/>
    </source>
</evidence>
<dbReference type="PROSITE" id="PS00626">
    <property type="entry name" value="RCC1_2"/>
    <property type="match status" value="1"/>
</dbReference>
<dbReference type="InterPro" id="IPR058923">
    <property type="entry name" value="RCC1-like_dom"/>
</dbReference>
<dbReference type="PANTHER" id="PTHR45982:SF1">
    <property type="entry name" value="REGULATOR OF CHROMOSOME CONDENSATION"/>
    <property type="match status" value="1"/>
</dbReference>
<dbReference type="PROSITE" id="PS50012">
    <property type="entry name" value="RCC1_3"/>
    <property type="match status" value="2"/>
</dbReference>
<evidence type="ECO:0000256" key="2">
    <source>
        <dbReference type="ARBA" id="ARBA00022737"/>
    </source>
</evidence>